<gene>
    <name evidence="2" type="ORF">ACFPUY_44670</name>
</gene>
<sequence length="141" mass="15407">MSAPDPGAWLLSRIDAREAALTGEAEQTRSLINDLTARLRELDEALDHLRITRKTLLSLADEPDATTAAPPAELPGHPVYQQILAIFADVAQPMRARDLCLALDLPIVAKNIENVRSKLKRLVSKGVLVESEPGLFAQPRP</sequence>
<dbReference type="EMBL" id="JBHSNW010000081">
    <property type="protein sequence ID" value="MFC5822216.1"/>
    <property type="molecule type" value="Genomic_DNA"/>
</dbReference>
<name>A0ABW1CBV7_9ACTN</name>
<accession>A0ABW1CBV7</accession>
<keyword evidence="1" id="KW-0175">Coiled coil</keyword>
<dbReference type="Proteomes" id="UP001596096">
    <property type="component" value="Unassembled WGS sequence"/>
</dbReference>
<evidence type="ECO:0008006" key="4">
    <source>
        <dbReference type="Google" id="ProtNLM"/>
    </source>
</evidence>
<dbReference type="RefSeq" id="WP_148031685.1">
    <property type="nucleotide sequence ID" value="NZ_JAHKRN010000134.1"/>
</dbReference>
<evidence type="ECO:0000256" key="1">
    <source>
        <dbReference type="SAM" id="Coils"/>
    </source>
</evidence>
<protein>
    <recommendedName>
        <fullName evidence="4">MarR family transcriptional regulator</fullName>
    </recommendedName>
</protein>
<comment type="caution">
    <text evidence="2">The sequence shown here is derived from an EMBL/GenBank/DDBJ whole genome shotgun (WGS) entry which is preliminary data.</text>
</comment>
<proteinExistence type="predicted"/>
<evidence type="ECO:0000313" key="3">
    <source>
        <dbReference type="Proteomes" id="UP001596096"/>
    </source>
</evidence>
<feature type="coiled-coil region" evidence="1">
    <location>
        <begin position="25"/>
        <end position="52"/>
    </location>
</feature>
<reference evidence="3" key="1">
    <citation type="journal article" date="2019" name="Int. J. Syst. Evol. Microbiol.">
        <title>The Global Catalogue of Microorganisms (GCM) 10K type strain sequencing project: providing services to taxonomists for standard genome sequencing and annotation.</title>
        <authorList>
            <consortium name="The Broad Institute Genomics Platform"/>
            <consortium name="The Broad Institute Genome Sequencing Center for Infectious Disease"/>
            <person name="Wu L."/>
            <person name="Ma J."/>
        </authorList>
    </citation>
    <scope>NUCLEOTIDE SEQUENCE [LARGE SCALE GENOMIC DNA]</scope>
    <source>
        <strain evidence="3">CGMCC 4.7106</strain>
    </source>
</reference>
<evidence type="ECO:0000313" key="2">
    <source>
        <dbReference type="EMBL" id="MFC5822216.1"/>
    </source>
</evidence>
<keyword evidence="3" id="KW-1185">Reference proteome</keyword>
<organism evidence="2 3">
    <name type="scientific">Nonomuraea harbinensis</name>
    <dbReference type="NCBI Taxonomy" id="1286938"/>
    <lineage>
        <taxon>Bacteria</taxon>
        <taxon>Bacillati</taxon>
        <taxon>Actinomycetota</taxon>
        <taxon>Actinomycetes</taxon>
        <taxon>Streptosporangiales</taxon>
        <taxon>Streptosporangiaceae</taxon>
        <taxon>Nonomuraea</taxon>
    </lineage>
</organism>